<dbReference type="SUPFAM" id="SSF51905">
    <property type="entry name" value="FAD/NAD(P)-binding domain"/>
    <property type="match status" value="1"/>
</dbReference>
<dbReference type="PIRSF" id="PIRSF011396">
    <property type="entry name" value="Trp_halogenase"/>
    <property type="match status" value="1"/>
</dbReference>
<dbReference type="PANTHER" id="PTHR43747:SF4">
    <property type="entry name" value="FLAVIN-DEPENDENT TRYPTOPHAN HALOGENASE"/>
    <property type="match status" value="1"/>
</dbReference>
<dbReference type="STRING" id="41431.PCC8801_1365"/>
<dbReference type="GO" id="GO:0000166">
    <property type="term" value="F:nucleotide binding"/>
    <property type="evidence" value="ECO:0007669"/>
    <property type="project" value="UniProtKB-KW"/>
</dbReference>
<evidence type="ECO:0000256" key="3">
    <source>
        <dbReference type="PIRSR" id="PIRSR011396-2"/>
    </source>
</evidence>
<comment type="similarity">
    <text evidence="1">Belongs to the flavin-dependent halogenase family. Bacterial tryptophan halogenase subfamily.</text>
</comment>
<dbReference type="GO" id="GO:0004497">
    <property type="term" value="F:monooxygenase activity"/>
    <property type="evidence" value="ECO:0007669"/>
    <property type="project" value="InterPro"/>
</dbReference>
<protein>
    <submittedName>
        <fullName evidence="4">Tryptophan halogenase</fullName>
    </submittedName>
</protein>
<feature type="binding site" evidence="3">
    <location>
        <begin position="20"/>
        <end position="23"/>
    </location>
    <ligand>
        <name>FAD</name>
        <dbReference type="ChEBI" id="CHEBI:57692"/>
    </ligand>
</feature>
<dbReference type="Pfam" id="PF04820">
    <property type="entry name" value="Trp_halogenase"/>
    <property type="match status" value="1"/>
</dbReference>
<dbReference type="PANTHER" id="PTHR43747">
    <property type="entry name" value="FAD-BINDING PROTEIN"/>
    <property type="match status" value="1"/>
</dbReference>
<sequence length="529" mass="60556">MQTTTSRSPQAIENVLIVGGGTAGWMTATYLNKAFGPQVKVTLMESPSVPRIGVGEATVPNLQRTFWDFLGIPEREWMKEVNGAFKTAVRFVNWRKPKSGEGVNHFYHPFGILPNLEGVLLPHYWYHLTRGTDPVDYSCFREPPLMDAKKAPVYRDGTSAVPHAWHFDAHLVAKFLSNWGKERGVVHILDYLENATLDEQGNIASIQTRNGLTLEADLFIDCTGFRGLLINKALNEPFIDMNDHLLCDSAVAAAIPSNDERDDIEPFTSAFAQEAGWIWKIPMMGRFGSGYVYCSQFLSEDEAATNFCKFWNVDESKTNLNRIRFRTGRNRRAWVKNCVSIGLSSCFLEPLESTGIYFITGAIYQLAKYFPSKQMEPALRDKFNEEIEYMYDDCRDFIQAHYLITTRDDSPFWLANKHELTMSDSIKNKLELYKAGLPVSPLPSSEKDYYASLDNEFHNFWTDGSYYCILSGLGCFPEQSHPYLRDHPETVRESVEVFTKIKEQQQELLEELPSNYEYLRQLHKVDHLV</sequence>
<feature type="active site" evidence="2">
    <location>
        <position position="86"/>
    </location>
</feature>
<dbReference type="AlphaFoldDB" id="B7K4G1"/>
<feature type="binding site" evidence="3">
    <location>
        <position position="356"/>
    </location>
    <ligand>
        <name>FAD</name>
        <dbReference type="ChEBI" id="CHEBI:57692"/>
    </ligand>
</feature>
<dbReference type="InterPro" id="IPR006905">
    <property type="entry name" value="Flavin_halogenase"/>
</dbReference>
<keyword evidence="3" id="KW-0547">Nucleotide-binding</keyword>
<dbReference type="InterPro" id="IPR050816">
    <property type="entry name" value="Flavin-dep_Halogenase_NPB"/>
</dbReference>
<dbReference type="InterPro" id="IPR033856">
    <property type="entry name" value="Trp_halogen"/>
</dbReference>
<evidence type="ECO:0000313" key="4">
    <source>
        <dbReference type="EMBL" id="ACK65426.1"/>
    </source>
</evidence>
<dbReference type="EMBL" id="CP001287">
    <property type="protein sequence ID" value="ACK65426.1"/>
    <property type="molecule type" value="Genomic_DNA"/>
</dbReference>
<dbReference type="InterPro" id="IPR036188">
    <property type="entry name" value="FAD/NAD-bd_sf"/>
</dbReference>
<organism evidence="4 5">
    <name type="scientific">Rippkaea orientalis (strain PCC 8801 / RF-1)</name>
    <name type="common">Cyanothece sp. (strain PCC 8801)</name>
    <dbReference type="NCBI Taxonomy" id="41431"/>
    <lineage>
        <taxon>Bacteria</taxon>
        <taxon>Bacillati</taxon>
        <taxon>Cyanobacteriota</taxon>
        <taxon>Cyanophyceae</taxon>
        <taxon>Oscillatoriophycideae</taxon>
        <taxon>Chroococcales</taxon>
        <taxon>Aphanothecaceae</taxon>
        <taxon>Rippkaea</taxon>
        <taxon>Rippkaea orientalis</taxon>
    </lineage>
</organism>
<feature type="binding site" evidence="3">
    <location>
        <position position="352"/>
    </location>
    <ligand>
        <name>L-tryptophan</name>
        <dbReference type="ChEBI" id="CHEBI:57912"/>
    </ligand>
</feature>
<dbReference type="HOGENOM" id="CLU_022247_0_0_3"/>
<evidence type="ECO:0000313" key="5">
    <source>
        <dbReference type="Proteomes" id="UP000008204"/>
    </source>
</evidence>
<dbReference type="RefSeq" id="WP_012594700.1">
    <property type="nucleotide sequence ID" value="NC_011726.1"/>
</dbReference>
<dbReference type="KEGG" id="cyp:PCC8801_1365"/>
<dbReference type="Gene3D" id="3.50.50.60">
    <property type="entry name" value="FAD/NAD(P)-binding domain"/>
    <property type="match status" value="1"/>
</dbReference>
<proteinExistence type="inferred from homology"/>
<gene>
    <name evidence="4" type="ordered locus">PCC8801_1365</name>
</gene>
<dbReference type="OrthoDB" id="8868802at2"/>
<feature type="binding site" evidence="3">
    <location>
        <position position="343"/>
    </location>
    <ligand>
        <name>FAD</name>
        <dbReference type="ChEBI" id="CHEBI:57692"/>
    </ligand>
</feature>
<accession>B7K4G1</accession>
<keyword evidence="3" id="KW-0285">Flavoprotein</keyword>
<dbReference type="eggNOG" id="COG0665">
    <property type="taxonomic scope" value="Bacteria"/>
</dbReference>
<evidence type="ECO:0000256" key="2">
    <source>
        <dbReference type="PIRSR" id="PIRSR011396-1"/>
    </source>
</evidence>
<reference evidence="5" key="1">
    <citation type="journal article" date="2011" name="MBio">
        <title>Novel metabolic attributes of the genus Cyanothece, comprising a group of unicellular nitrogen-fixing Cyanobacteria.</title>
        <authorList>
            <person name="Bandyopadhyay A."/>
            <person name="Elvitigala T."/>
            <person name="Welsh E."/>
            <person name="Stockel J."/>
            <person name="Liberton M."/>
            <person name="Min H."/>
            <person name="Sherman L.A."/>
            <person name="Pakrasi H.B."/>
        </authorList>
    </citation>
    <scope>NUCLEOTIDE SEQUENCE [LARGE SCALE GENOMIC DNA]</scope>
    <source>
        <strain evidence="5">PCC 8801</strain>
    </source>
</reference>
<name>B7K4G1_RIPO1</name>
<feature type="binding site" evidence="3">
    <location>
        <position position="86"/>
    </location>
    <ligand>
        <name>7-chloro-L-tryptophan</name>
        <dbReference type="ChEBI" id="CHEBI:58713"/>
    </ligand>
</feature>
<keyword evidence="3" id="KW-0274">FAD</keyword>
<evidence type="ECO:0000256" key="1">
    <source>
        <dbReference type="ARBA" id="ARBA00038396"/>
    </source>
</evidence>
<keyword evidence="5" id="KW-1185">Reference proteome</keyword>
<dbReference type="Proteomes" id="UP000008204">
    <property type="component" value="Chromosome"/>
</dbReference>